<dbReference type="InterPro" id="IPR026891">
    <property type="entry name" value="Fn3-like"/>
</dbReference>
<accession>F6ETQ1</accession>
<dbReference type="PANTHER" id="PTHR42715">
    <property type="entry name" value="BETA-GLUCOSIDASE"/>
    <property type="match status" value="1"/>
</dbReference>
<reference evidence="10 11" key="1">
    <citation type="submission" date="2011-05" db="EMBL/GenBank/DDBJ databases">
        <title>Complete sequence of chromosome 1 of Sphingobium chlorophenolicum L-1.</title>
        <authorList>
            <consortium name="US DOE Joint Genome Institute"/>
            <person name="Lucas S."/>
            <person name="Han J."/>
            <person name="Lapidus A."/>
            <person name="Cheng J.-F."/>
            <person name="Goodwin L."/>
            <person name="Pitluck S."/>
            <person name="Peters L."/>
            <person name="Daligault H."/>
            <person name="Han C."/>
            <person name="Tapia R."/>
            <person name="Land M."/>
            <person name="Hauser L."/>
            <person name="Kyrpides N."/>
            <person name="Ivanova N."/>
            <person name="Pagani I."/>
            <person name="Turner P."/>
            <person name="Copley S."/>
            <person name="Woyke T."/>
        </authorList>
    </citation>
    <scope>NUCLEOTIDE SEQUENCE [LARGE SCALE GENOMIC DNA]</scope>
    <source>
        <strain evidence="10 11">L-1</strain>
    </source>
</reference>
<dbReference type="SUPFAM" id="SSF51445">
    <property type="entry name" value="(Trans)glycosidases"/>
    <property type="match status" value="1"/>
</dbReference>
<evidence type="ECO:0000256" key="8">
    <source>
        <dbReference type="RuleBase" id="RU361161"/>
    </source>
</evidence>
<proteinExistence type="inferred from homology"/>
<dbReference type="PANTHER" id="PTHR42715:SF10">
    <property type="entry name" value="BETA-GLUCOSIDASE"/>
    <property type="match status" value="1"/>
</dbReference>
<dbReference type="Gene3D" id="3.40.50.1700">
    <property type="entry name" value="Glycoside hydrolase family 3 C-terminal domain"/>
    <property type="match status" value="1"/>
</dbReference>
<dbReference type="InterPro" id="IPR036881">
    <property type="entry name" value="Glyco_hydro_3_C_sf"/>
</dbReference>
<dbReference type="Pfam" id="PF00933">
    <property type="entry name" value="Glyco_hydro_3"/>
    <property type="match status" value="1"/>
</dbReference>
<dbReference type="InterPro" id="IPR013783">
    <property type="entry name" value="Ig-like_fold"/>
</dbReference>
<name>F6ETQ1_SPHCR</name>
<dbReference type="InterPro" id="IPR050288">
    <property type="entry name" value="Cellulose_deg_GH3"/>
</dbReference>
<feature type="domain" description="Fibronectin type III-like" evidence="9">
    <location>
        <begin position="612"/>
        <end position="682"/>
    </location>
</feature>
<gene>
    <name evidence="10" type="ORF">Sphch_1862</name>
</gene>
<dbReference type="PRINTS" id="PR00133">
    <property type="entry name" value="GLHYDRLASE3"/>
</dbReference>
<evidence type="ECO:0000256" key="2">
    <source>
        <dbReference type="ARBA" id="ARBA00022801"/>
    </source>
</evidence>
<dbReference type="Pfam" id="PF01915">
    <property type="entry name" value="Glyco_hydro_3_C"/>
    <property type="match status" value="1"/>
</dbReference>
<dbReference type="InterPro" id="IPR002772">
    <property type="entry name" value="Glyco_hydro_3_C"/>
</dbReference>
<organism evidence="10 11">
    <name type="scientific">Sphingobium chlorophenolicum L-1</name>
    <dbReference type="NCBI Taxonomy" id="690566"/>
    <lineage>
        <taxon>Bacteria</taxon>
        <taxon>Pseudomonadati</taxon>
        <taxon>Pseudomonadota</taxon>
        <taxon>Alphaproteobacteria</taxon>
        <taxon>Sphingomonadales</taxon>
        <taxon>Sphingomonadaceae</taxon>
        <taxon>Sphingobium</taxon>
    </lineage>
</organism>
<evidence type="ECO:0000256" key="4">
    <source>
        <dbReference type="ARBA" id="ARBA00023295"/>
    </source>
</evidence>
<dbReference type="KEGG" id="sch:Sphch_1862"/>
<dbReference type="FunFam" id="2.60.40.10:FF:000495">
    <property type="entry name" value="Periplasmic beta-glucosidase"/>
    <property type="match status" value="1"/>
</dbReference>
<dbReference type="GO" id="GO:0008422">
    <property type="term" value="F:beta-glucosidase activity"/>
    <property type="evidence" value="ECO:0007669"/>
    <property type="project" value="UniProtKB-ARBA"/>
</dbReference>
<evidence type="ECO:0000256" key="5">
    <source>
        <dbReference type="ARBA" id="ARBA00031448"/>
    </source>
</evidence>
<dbReference type="HOGENOM" id="CLU_004542_4_1_5"/>
<dbReference type="Gene3D" id="3.20.20.300">
    <property type="entry name" value="Glycoside hydrolase, family 3, N-terminal domain"/>
    <property type="match status" value="1"/>
</dbReference>
<evidence type="ECO:0000313" key="11">
    <source>
        <dbReference type="Proteomes" id="UP000007150"/>
    </source>
</evidence>
<evidence type="ECO:0000313" key="10">
    <source>
        <dbReference type="EMBL" id="AEG49546.1"/>
    </source>
</evidence>
<dbReference type="STRING" id="690566.Sphch_1862"/>
<evidence type="ECO:0000256" key="7">
    <source>
        <dbReference type="ARBA" id="ARBA00032594"/>
    </source>
</evidence>
<dbReference type="SUPFAM" id="SSF52279">
    <property type="entry name" value="Beta-D-glucan exohydrolase, C-terminal domain"/>
    <property type="match status" value="1"/>
</dbReference>
<dbReference type="SMART" id="SM01217">
    <property type="entry name" value="Fn3_like"/>
    <property type="match status" value="1"/>
</dbReference>
<comment type="similarity">
    <text evidence="1 8">Belongs to the glycosyl hydrolase 3 family.</text>
</comment>
<dbReference type="GO" id="GO:0005975">
    <property type="term" value="P:carbohydrate metabolic process"/>
    <property type="evidence" value="ECO:0007669"/>
    <property type="project" value="InterPro"/>
</dbReference>
<evidence type="ECO:0000256" key="3">
    <source>
        <dbReference type="ARBA" id="ARBA00023277"/>
    </source>
</evidence>
<dbReference type="Proteomes" id="UP000007150">
    <property type="component" value="Chromosome 1"/>
</dbReference>
<evidence type="ECO:0000256" key="6">
    <source>
        <dbReference type="ARBA" id="ARBA00032194"/>
    </source>
</evidence>
<dbReference type="AlphaFoldDB" id="F6ETQ1"/>
<keyword evidence="4 8" id="KW-0326">Glycosidase</keyword>
<dbReference type="InterPro" id="IPR019800">
    <property type="entry name" value="Glyco_hydro_3_AS"/>
</dbReference>
<evidence type="ECO:0000259" key="9">
    <source>
        <dbReference type="SMART" id="SM01217"/>
    </source>
</evidence>
<dbReference type="EMBL" id="CP002798">
    <property type="protein sequence ID" value="AEG49546.1"/>
    <property type="molecule type" value="Genomic_DNA"/>
</dbReference>
<dbReference type="InterPro" id="IPR036962">
    <property type="entry name" value="Glyco_hydro_3_N_sf"/>
</dbReference>
<evidence type="ECO:0000256" key="1">
    <source>
        <dbReference type="ARBA" id="ARBA00005336"/>
    </source>
</evidence>
<dbReference type="Gene3D" id="2.60.40.10">
    <property type="entry name" value="Immunoglobulins"/>
    <property type="match status" value="1"/>
</dbReference>
<dbReference type="InterPro" id="IPR001764">
    <property type="entry name" value="Glyco_hydro_3_N"/>
</dbReference>
<protein>
    <recommendedName>
        <fullName evidence="7">Beta-D-glucoside glucohydrolase</fullName>
    </recommendedName>
    <alternativeName>
        <fullName evidence="5">Cellobiase</fullName>
    </alternativeName>
    <alternativeName>
        <fullName evidence="6">Gentiobiase</fullName>
    </alternativeName>
</protein>
<keyword evidence="3" id="KW-0119">Carbohydrate metabolism</keyword>
<dbReference type="Pfam" id="PF14310">
    <property type="entry name" value="Fn3-like"/>
    <property type="match status" value="1"/>
</dbReference>
<keyword evidence="2 8" id="KW-0378">Hydrolase</keyword>
<sequence>MNENMHEDEVRLSPEGLTLDQKIALVSGNGLWRTAAIEAEGVPPIVMTDGTYGVRYSIEQIDGDGGNQLEQFLAVVGQREGGSGGNEFGTSRPATCFPNGSSLGCSWDKALFRELGTVLAQECQALGVQLLLGPGINIRRTPLAGRAYEYYAEDPYLSGDLAAEVIIGLQANGVGASLKHFAANNSEVERTTMDSVIEARALREIYLKGFERAIAASNPWTVMSSYNRLNGLYAAENPWLLTDVLRGEWGYDGCVLSDWHGIKDRPASLLAGNDLDMPENELRKRTLRDAVVAGEVSEADLDLACARVLALVGKAMAGQRCGQKFSAEHHHEIARDMAAQSIVLLRNRDECLPLSPDSRARVLVLGPTATVPIIQGSGCATTRPTRVDVPLEELRAAAGEHLKFITLEGIDEGGHDAHRSKILAAASAADYVVVFVNTDVAHDGEGSDRTSLDLAEGQDELVAAVAAVNARTIVVVTAPDAVLMPWLDDVAAVLMSFYSGQGFGHAIAQLILGFQSPSGKLTSTLPVRLEDIPGWHSYPGEGGRHVYSEGIFVGYRWYDYKGIEPLFPFGHGLSYTSFEYSGLAISPDTLTDGGTMQVMFKVTNTGACFGREIAQLYAAWRGQETKRPVRELKAFAKVALGPGESATVVLTVPAADFAYWNEEANDWLLDEGVLGLEVGASSRDIRLSADCVVTPVKVYRRPIGIDSLVSQIIAYPTGRTRLASYLQEALGMEDGQAEALILGSSQSFLGIYSTLSWFVDEALIKPEELAGVIDAIAKDAAA</sequence>
<dbReference type="InterPro" id="IPR017853">
    <property type="entry name" value="GH"/>
</dbReference>
<keyword evidence="11" id="KW-1185">Reference proteome</keyword>
<dbReference type="PROSITE" id="PS00775">
    <property type="entry name" value="GLYCOSYL_HYDROL_F3"/>
    <property type="match status" value="1"/>
</dbReference>
<dbReference type="RefSeq" id="WP_013847796.1">
    <property type="nucleotide sequence ID" value="NC_015593.1"/>
</dbReference>